<proteinExistence type="predicted"/>
<evidence type="ECO:0008006" key="4">
    <source>
        <dbReference type="Google" id="ProtNLM"/>
    </source>
</evidence>
<keyword evidence="3" id="KW-1185">Reference proteome</keyword>
<name>A0ABR4XCH8_9MICO</name>
<feature type="transmembrane region" description="Helical" evidence="1">
    <location>
        <begin position="40"/>
        <end position="62"/>
    </location>
</feature>
<dbReference type="Proteomes" id="UP000029990">
    <property type="component" value="Unassembled WGS sequence"/>
</dbReference>
<evidence type="ECO:0000313" key="3">
    <source>
        <dbReference type="Proteomes" id="UP000029990"/>
    </source>
</evidence>
<evidence type="ECO:0000313" key="2">
    <source>
        <dbReference type="EMBL" id="KGN29144.1"/>
    </source>
</evidence>
<keyword evidence="1" id="KW-0812">Transmembrane</keyword>
<reference evidence="2 3" key="1">
    <citation type="submission" date="2013-08" db="EMBL/GenBank/DDBJ databases">
        <title>The genome sequence of Knoellia flava.</title>
        <authorList>
            <person name="Zhu W."/>
            <person name="Wang G."/>
        </authorList>
    </citation>
    <scope>NUCLEOTIDE SEQUENCE [LARGE SCALE GENOMIC DNA]</scope>
    <source>
        <strain evidence="2 3">TL1</strain>
    </source>
</reference>
<organism evidence="2 3">
    <name type="scientific">Knoellia flava TL1</name>
    <dbReference type="NCBI Taxonomy" id="1385518"/>
    <lineage>
        <taxon>Bacteria</taxon>
        <taxon>Bacillati</taxon>
        <taxon>Actinomycetota</taxon>
        <taxon>Actinomycetes</taxon>
        <taxon>Micrococcales</taxon>
        <taxon>Intrasporangiaceae</taxon>
        <taxon>Knoellia</taxon>
    </lineage>
</organism>
<keyword evidence="1" id="KW-1133">Transmembrane helix</keyword>
<accession>A0ABR4XCH8</accession>
<keyword evidence="1" id="KW-0472">Membrane</keyword>
<comment type="caution">
    <text evidence="2">The sequence shown here is derived from an EMBL/GenBank/DDBJ whole genome shotgun (WGS) entry which is preliminary data.</text>
</comment>
<evidence type="ECO:0000256" key="1">
    <source>
        <dbReference type="SAM" id="Phobius"/>
    </source>
</evidence>
<dbReference type="EMBL" id="AVPI01000064">
    <property type="protein sequence ID" value="KGN29144.1"/>
    <property type="molecule type" value="Genomic_DNA"/>
</dbReference>
<gene>
    <name evidence="2" type="ORF">N798_15360</name>
</gene>
<sequence>MASMTDSLRPAYGPWGKARVRVRQAFGKGGLLGAGPRVRWAQPGVTGLFWLVIPLVVGLFLVRRNEVK</sequence>
<protein>
    <recommendedName>
        <fullName evidence="4">ABC transporter permease</fullName>
    </recommendedName>
</protein>